<dbReference type="InterPro" id="IPR010706">
    <property type="entry name" value="Fatty_acid_cis-trans_isomerase"/>
</dbReference>
<dbReference type="AlphaFoldDB" id="A0A1Y6BGC3"/>
<keyword evidence="1" id="KW-0413">Isomerase</keyword>
<dbReference type="Pfam" id="PF06934">
    <property type="entry name" value="CTI"/>
    <property type="match status" value="1"/>
</dbReference>
<dbReference type="OrthoDB" id="5287235at2"/>
<dbReference type="Proteomes" id="UP000192907">
    <property type="component" value="Unassembled WGS sequence"/>
</dbReference>
<protein>
    <submittedName>
        <fullName evidence="1">Fatty acid cis/trans isomerase (CTI)</fullName>
    </submittedName>
</protein>
<name>A0A1Y6BGC3_9BACT</name>
<organism evidence="1 2">
    <name type="scientific">Pseudobacteriovorax antillogorgiicola</name>
    <dbReference type="NCBI Taxonomy" id="1513793"/>
    <lineage>
        <taxon>Bacteria</taxon>
        <taxon>Pseudomonadati</taxon>
        <taxon>Bdellovibrionota</taxon>
        <taxon>Oligoflexia</taxon>
        <taxon>Oligoflexales</taxon>
        <taxon>Pseudobacteriovoracaceae</taxon>
        <taxon>Pseudobacteriovorax</taxon>
    </lineage>
</organism>
<sequence length="805" mass="93471">MTVKKRLKPSVWISYASNMMFLILWGTLAQASEVTSQLYPKAQKVLNQRCIACHSCYGSPCQINLNSYEGIMRGGLADPIYDGMRLTPQDPTRLFIDADTPEEWQKKHNFFPIVNPKLKTSSLLTQSTELGRSRGLNYRNYQFDAKNNLQCPKQDAWSAFAKDHVKRGMPFGFPALTTAEQSALTSWANAGFPGESHADQTLIQGMDQKLQKTIRDWEAWLGGVAIKQRIVSRYLYEHWFLAHIHFENHDDKFFRIVRSSTPWPQEIKEIASVRPFDDPKVERLYYRFRPVRGEIMHKNHIVFELSEENKSFYNRHLLHGNWVFEPKSFPSYEPDKAANPLLTFKDMPLEGRYRFLLRNALYFTQSYIRGPVCEGQVAVNVIRDHFMIAFVDPDSDISIQDPNFLISANSYLSLPASGQSSPFESYYAAYNEKQRKYAKFRADQFRKKHLALTPNSLWDGDGFDRDALLTVFRHFDNSSVLRGAWGGSPRTVWVMDYPIFERMYYLLVAGFNVFDNVFHQSATRLYMDNLRVESENNFLYLLPESVREKVRAHWYEGKDAWETIQEDHPLHSASYRYQSLLEPTATAHPRKIVEVSWSKILQSRLSAVAPKEDPFHCCVLNARKKTPRNELETAMQAFTSHQQGFAQHLPEAMLISLYNESGKDTILFANKLSSHSNMAFMFNEKERRQPEYDRVIVTKDWVGSYPNLIFHGSPKTFTNMVMELRTATEKLDVYNILGKYWLTRDTPNFWVIFDRIHHSLKSKFPLVYGRLDLSKYENIYKVPKQLGSIKSASNTLDSSIRPTDK</sequence>
<evidence type="ECO:0000313" key="1">
    <source>
        <dbReference type="EMBL" id="SMF01936.1"/>
    </source>
</evidence>
<proteinExistence type="predicted"/>
<dbReference type="GO" id="GO:0016853">
    <property type="term" value="F:isomerase activity"/>
    <property type="evidence" value="ECO:0007669"/>
    <property type="project" value="UniProtKB-KW"/>
</dbReference>
<evidence type="ECO:0000313" key="2">
    <source>
        <dbReference type="Proteomes" id="UP000192907"/>
    </source>
</evidence>
<dbReference type="EMBL" id="FWZT01000003">
    <property type="protein sequence ID" value="SMF01936.1"/>
    <property type="molecule type" value="Genomic_DNA"/>
</dbReference>
<keyword evidence="2" id="KW-1185">Reference proteome</keyword>
<dbReference type="STRING" id="1513793.SAMN06296036_103225"/>
<gene>
    <name evidence="1" type="ORF">SAMN06296036_103225</name>
</gene>
<dbReference type="RefSeq" id="WP_132315967.1">
    <property type="nucleotide sequence ID" value="NZ_FWZT01000003.1"/>
</dbReference>
<accession>A0A1Y6BGC3</accession>
<reference evidence="2" key="1">
    <citation type="submission" date="2017-04" db="EMBL/GenBank/DDBJ databases">
        <authorList>
            <person name="Varghese N."/>
            <person name="Submissions S."/>
        </authorList>
    </citation>
    <scope>NUCLEOTIDE SEQUENCE [LARGE SCALE GENOMIC DNA]</scope>
    <source>
        <strain evidence="2">RKEM611</strain>
    </source>
</reference>